<dbReference type="SUPFAM" id="SSF51735">
    <property type="entry name" value="NAD(P)-binding Rossmann-fold domains"/>
    <property type="match status" value="1"/>
</dbReference>
<accession>A0A150IP92</accession>
<dbReference type="PANTHER" id="PTHR43000">
    <property type="entry name" value="DTDP-D-GLUCOSE 4,6-DEHYDRATASE-RELATED"/>
    <property type="match status" value="1"/>
</dbReference>
<reference evidence="3 4" key="1">
    <citation type="journal article" date="2016" name="ISME J.">
        <title>Chasing the elusive Euryarchaeota class WSA2: genomes reveal a uniquely fastidious methyl-reducing methanogen.</title>
        <authorList>
            <person name="Nobu M.K."/>
            <person name="Narihiro T."/>
            <person name="Kuroda K."/>
            <person name="Mei R."/>
            <person name="Liu W.T."/>
        </authorList>
    </citation>
    <scope>NUCLEOTIDE SEQUENCE [LARGE SCALE GENOMIC DNA]</scope>
    <source>
        <strain evidence="3">U1lsi0528_Bin055</strain>
    </source>
</reference>
<gene>
    <name evidence="3" type="ORF">AMQ22_02036</name>
</gene>
<dbReference type="Proteomes" id="UP000075398">
    <property type="component" value="Unassembled WGS sequence"/>
</dbReference>
<dbReference type="InterPro" id="IPR036291">
    <property type="entry name" value="NAD(P)-bd_dom_sf"/>
</dbReference>
<evidence type="ECO:0000259" key="2">
    <source>
        <dbReference type="Pfam" id="PF01370"/>
    </source>
</evidence>
<name>A0A150IP92_9EURY</name>
<dbReference type="CDD" id="cd05256">
    <property type="entry name" value="UDP_AE_SDR_e"/>
    <property type="match status" value="1"/>
</dbReference>
<comment type="similarity">
    <text evidence="1">Belongs to the NAD(P)-dependent epimerase/dehydratase family.</text>
</comment>
<dbReference type="Gene3D" id="3.40.50.720">
    <property type="entry name" value="NAD(P)-binding Rossmann-like Domain"/>
    <property type="match status" value="1"/>
</dbReference>
<dbReference type="AlphaFoldDB" id="A0A150IP92"/>
<dbReference type="PATRIC" id="fig|1705409.3.peg.2170"/>
<dbReference type="InterPro" id="IPR001509">
    <property type="entry name" value="Epimerase_deHydtase"/>
</dbReference>
<dbReference type="Pfam" id="PF01370">
    <property type="entry name" value="Epimerase"/>
    <property type="match status" value="1"/>
</dbReference>
<dbReference type="Gene3D" id="3.90.25.10">
    <property type="entry name" value="UDP-galactose 4-epimerase, domain 1"/>
    <property type="match status" value="1"/>
</dbReference>
<organism evidence="3 4">
    <name type="scientific">Candidatus Methanofastidiosum methylothiophilum</name>
    <dbReference type="NCBI Taxonomy" id="1705564"/>
    <lineage>
        <taxon>Archaea</taxon>
        <taxon>Methanobacteriati</taxon>
        <taxon>Methanobacteriota</taxon>
        <taxon>Stenosarchaea group</taxon>
        <taxon>Candidatus Methanofastidiosia</taxon>
        <taxon>Candidatus Methanofastidiosales</taxon>
        <taxon>Candidatus Methanofastidiosaceae</taxon>
        <taxon>Candidatus Methanofastidiosum</taxon>
    </lineage>
</organism>
<feature type="domain" description="NAD-dependent epimerase/dehydratase" evidence="2">
    <location>
        <begin position="6"/>
        <end position="240"/>
    </location>
</feature>
<comment type="caution">
    <text evidence="3">The sequence shown here is derived from an EMBL/GenBank/DDBJ whole genome shotgun (WGS) entry which is preliminary data.</text>
</comment>
<protein>
    <submittedName>
        <fullName evidence="3">UDP-galactose-4-epimerase</fullName>
    </submittedName>
</protein>
<dbReference type="EMBL" id="LNGC01000169">
    <property type="protein sequence ID" value="KYC46871.1"/>
    <property type="molecule type" value="Genomic_DNA"/>
</dbReference>
<proteinExistence type="inferred from homology"/>
<evidence type="ECO:0000256" key="1">
    <source>
        <dbReference type="ARBA" id="ARBA00007637"/>
    </source>
</evidence>
<sequence>MENKKVIVTGGFGFIGSHLTEKLLDENEVTVIDNESTGRIGNIKHLTGHKNLTLVKGSIVDLDLVRIFKGKDYVFHLAAIPSVPRSVKDPFSSNEANVTGTLKVLIAAKDSGIKKVIFSSSSSVYGDTPILPKKEDMPVNPQSPYAITKATGEMYCRVFQELYGLPTVCLRYFNVFGPRQDPTSQYAAVIPKFITSILNDESPVIFGDGGQSRDFSFIKHVVNANILSCESDKTGVYNIACGRRITINELVGHINNILGKDVKPIYVDSRPGDIKHSLADINKAKGFGYNPVGNFKDELAEVVRWFESQGSK</sequence>
<evidence type="ECO:0000313" key="4">
    <source>
        <dbReference type="Proteomes" id="UP000075398"/>
    </source>
</evidence>
<evidence type="ECO:0000313" key="3">
    <source>
        <dbReference type="EMBL" id="KYC46871.1"/>
    </source>
</evidence>